<dbReference type="GO" id="GO:0016874">
    <property type="term" value="F:ligase activity"/>
    <property type="evidence" value="ECO:0007669"/>
    <property type="project" value="UniProtKB-KW"/>
</dbReference>
<dbReference type="EMBL" id="JAULSW010000003">
    <property type="protein sequence ID" value="KAK3387327.1"/>
    <property type="molecule type" value="Genomic_DNA"/>
</dbReference>
<reference evidence="2" key="1">
    <citation type="journal article" date="2023" name="Mol. Phylogenet. Evol.">
        <title>Genome-scale phylogeny and comparative genomics of the fungal order Sordariales.</title>
        <authorList>
            <person name="Hensen N."/>
            <person name="Bonometti L."/>
            <person name="Westerberg I."/>
            <person name="Brannstrom I.O."/>
            <person name="Guillou S."/>
            <person name="Cros-Aarteil S."/>
            <person name="Calhoun S."/>
            <person name="Haridas S."/>
            <person name="Kuo A."/>
            <person name="Mondo S."/>
            <person name="Pangilinan J."/>
            <person name="Riley R."/>
            <person name="LaButti K."/>
            <person name="Andreopoulos B."/>
            <person name="Lipzen A."/>
            <person name="Chen C."/>
            <person name="Yan M."/>
            <person name="Daum C."/>
            <person name="Ng V."/>
            <person name="Clum A."/>
            <person name="Steindorff A."/>
            <person name="Ohm R.A."/>
            <person name="Martin F."/>
            <person name="Silar P."/>
            <person name="Natvig D.O."/>
            <person name="Lalanne C."/>
            <person name="Gautier V."/>
            <person name="Ament-Velasquez S.L."/>
            <person name="Kruys A."/>
            <person name="Hutchinson M.I."/>
            <person name="Powell A.J."/>
            <person name="Barry K."/>
            <person name="Miller A.N."/>
            <person name="Grigoriev I.V."/>
            <person name="Debuchy R."/>
            <person name="Gladieux P."/>
            <person name="Hiltunen Thoren M."/>
            <person name="Johannesson H."/>
        </authorList>
    </citation>
    <scope>NUCLEOTIDE SEQUENCE</scope>
    <source>
        <strain evidence="2">CBS 232.78</strain>
    </source>
</reference>
<dbReference type="Gene3D" id="3.30.559.30">
    <property type="entry name" value="Nonribosomal peptide synthetase, condensation domain"/>
    <property type="match status" value="1"/>
</dbReference>
<gene>
    <name evidence="2" type="ORF">B0H63DRAFT_541591</name>
</gene>
<sequence>MVRPKLHNPYWQIQDSYTVTGSQALDVRATVHPPRTSIQYNTLYFDNGVDISRLQRACSNPVKTHDILRTVFIEHGSAFLQVVLQDLDVSFISHHTTTALDAFVVELPPTAAKTCLIIALSHSLYDGICLPPKLLRDLEALYSSIAPAKFAPFSSYLGQTLGPTAQADSRSYWRNLHKDSNLSIMPVQSTKWRRLLGWSKSLVNRDSRWAKLVATRFKLRQGRVAPAR</sequence>
<evidence type="ECO:0008006" key="4">
    <source>
        <dbReference type="Google" id="ProtNLM"/>
    </source>
</evidence>
<dbReference type="SUPFAM" id="SSF52777">
    <property type="entry name" value="CoA-dependent acyltransferases"/>
    <property type="match status" value="1"/>
</dbReference>
<name>A0AAE0NTD9_9PEZI</name>
<dbReference type="PANTHER" id="PTHR45527:SF3">
    <property type="entry name" value="SIDEROPHORE SYNTHETASE (EUROFUNG)"/>
    <property type="match status" value="1"/>
</dbReference>
<keyword evidence="3" id="KW-1185">Reference proteome</keyword>
<reference evidence="2" key="2">
    <citation type="submission" date="2023-06" db="EMBL/GenBank/DDBJ databases">
        <authorList>
            <consortium name="Lawrence Berkeley National Laboratory"/>
            <person name="Haridas S."/>
            <person name="Hensen N."/>
            <person name="Bonometti L."/>
            <person name="Westerberg I."/>
            <person name="Brannstrom I.O."/>
            <person name="Guillou S."/>
            <person name="Cros-Aarteil S."/>
            <person name="Calhoun S."/>
            <person name="Kuo A."/>
            <person name="Mondo S."/>
            <person name="Pangilinan J."/>
            <person name="Riley R."/>
            <person name="LaButti K."/>
            <person name="Andreopoulos B."/>
            <person name="Lipzen A."/>
            <person name="Chen C."/>
            <person name="Yanf M."/>
            <person name="Daum C."/>
            <person name="Ng V."/>
            <person name="Clum A."/>
            <person name="Steindorff A."/>
            <person name="Ohm R."/>
            <person name="Martin F."/>
            <person name="Silar P."/>
            <person name="Natvig D."/>
            <person name="Lalanne C."/>
            <person name="Gautier V."/>
            <person name="Ament-velasquez S.L."/>
            <person name="Kruys A."/>
            <person name="Hutchinson M.I."/>
            <person name="Powell A.J."/>
            <person name="Barry K."/>
            <person name="Miller A.N."/>
            <person name="Grigoriev I.V."/>
            <person name="Debuchy R."/>
            <person name="Gladieux P."/>
            <person name="Thoren M.H."/>
            <person name="Johannesson H."/>
        </authorList>
    </citation>
    <scope>NUCLEOTIDE SEQUENCE</scope>
    <source>
        <strain evidence="2">CBS 232.78</strain>
    </source>
</reference>
<evidence type="ECO:0000313" key="2">
    <source>
        <dbReference type="EMBL" id="KAK3387327.1"/>
    </source>
</evidence>
<dbReference type="InterPro" id="IPR023213">
    <property type="entry name" value="CAT-like_dom_sf"/>
</dbReference>
<organism evidence="2 3">
    <name type="scientific">Podospora didyma</name>
    <dbReference type="NCBI Taxonomy" id="330526"/>
    <lineage>
        <taxon>Eukaryota</taxon>
        <taxon>Fungi</taxon>
        <taxon>Dikarya</taxon>
        <taxon>Ascomycota</taxon>
        <taxon>Pezizomycotina</taxon>
        <taxon>Sordariomycetes</taxon>
        <taxon>Sordariomycetidae</taxon>
        <taxon>Sordariales</taxon>
        <taxon>Podosporaceae</taxon>
        <taxon>Podospora</taxon>
    </lineage>
</organism>
<comment type="caution">
    <text evidence="2">The sequence shown here is derived from an EMBL/GenBank/DDBJ whole genome shotgun (WGS) entry which is preliminary data.</text>
</comment>
<dbReference type="Proteomes" id="UP001285441">
    <property type="component" value="Unassembled WGS sequence"/>
</dbReference>
<dbReference type="GO" id="GO:0044550">
    <property type="term" value="P:secondary metabolite biosynthetic process"/>
    <property type="evidence" value="ECO:0007669"/>
    <property type="project" value="TreeGrafter"/>
</dbReference>
<dbReference type="GO" id="GO:0005737">
    <property type="term" value="C:cytoplasm"/>
    <property type="evidence" value="ECO:0007669"/>
    <property type="project" value="TreeGrafter"/>
</dbReference>
<dbReference type="GO" id="GO:0043041">
    <property type="term" value="P:amino acid activation for nonribosomal peptide biosynthetic process"/>
    <property type="evidence" value="ECO:0007669"/>
    <property type="project" value="TreeGrafter"/>
</dbReference>
<accession>A0AAE0NTD9</accession>
<proteinExistence type="predicted"/>
<protein>
    <recommendedName>
        <fullName evidence="4">Condensation domain-containing protein</fullName>
    </recommendedName>
</protein>
<evidence type="ECO:0000313" key="3">
    <source>
        <dbReference type="Proteomes" id="UP001285441"/>
    </source>
</evidence>
<dbReference type="Gene3D" id="3.30.559.10">
    <property type="entry name" value="Chloramphenicol acetyltransferase-like domain"/>
    <property type="match status" value="1"/>
</dbReference>
<dbReference type="AlphaFoldDB" id="A0AAE0NTD9"/>
<keyword evidence="1" id="KW-0436">Ligase</keyword>
<dbReference type="GO" id="GO:0031177">
    <property type="term" value="F:phosphopantetheine binding"/>
    <property type="evidence" value="ECO:0007669"/>
    <property type="project" value="TreeGrafter"/>
</dbReference>
<evidence type="ECO:0000256" key="1">
    <source>
        <dbReference type="ARBA" id="ARBA00022598"/>
    </source>
</evidence>
<dbReference type="PANTHER" id="PTHR45527">
    <property type="entry name" value="NONRIBOSOMAL PEPTIDE SYNTHETASE"/>
    <property type="match status" value="1"/>
</dbReference>